<gene>
    <name evidence="4" type="ORF">IDF66_13470</name>
</gene>
<dbReference type="InterPro" id="IPR000215">
    <property type="entry name" value="Serpin_fam"/>
</dbReference>
<dbReference type="Pfam" id="PF00079">
    <property type="entry name" value="Serpin"/>
    <property type="match status" value="1"/>
</dbReference>
<feature type="compositionally biased region" description="Polar residues" evidence="2">
    <location>
        <begin position="1"/>
        <end position="11"/>
    </location>
</feature>
<feature type="domain" description="Serpin" evidence="3">
    <location>
        <begin position="55"/>
        <end position="420"/>
    </location>
</feature>
<evidence type="ECO:0000313" key="5">
    <source>
        <dbReference type="Proteomes" id="UP000602395"/>
    </source>
</evidence>
<organism evidence="4 5">
    <name type="scientific">Gordonia hankookensis</name>
    <dbReference type="NCBI Taxonomy" id="589403"/>
    <lineage>
        <taxon>Bacteria</taxon>
        <taxon>Bacillati</taxon>
        <taxon>Actinomycetota</taxon>
        <taxon>Actinomycetes</taxon>
        <taxon>Mycobacteriales</taxon>
        <taxon>Gordoniaceae</taxon>
        <taxon>Gordonia</taxon>
    </lineage>
</organism>
<comment type="similarity">
    <text evidence="1">Belongs to the serpin family.</text>
</comment>
<protein>
    <recommendedName>
        <fullName evidence="3">Serpin domain-containing protein</fullName>
    </recommendedName>
</protein>
<accession>A0ABR7WCR7</accession>
<evidence type="ECO:0000313" key="4">
    <source>
        <dbReference type="EMBL" id="MBD1320591.1"/>
    </source>
</evidence>
<comment type="caution">
    <text evidence="4">The sequence shown here is derived from an EMBL/GenBank/DDBJ whole genome shotgun (WGS) entry which is preliminary data.</text>
</comment>
<evidence type="ECO:0000256" key="2">
    <source>
        <dbReference type="SAM" id="MobiDB-lite"/>
    </source>
</evidence>
<reference evidence="4 5" key="1">
    <citation type="submission" date="2020-09" db="EMBL/GenBank/DDBJ databases">
        <title>Novel species in genus Gordonia.</title>
        <authorList>
            <person name="Zhang G."/>
        </authorList>
    </citation>
    <scope>NUCLEOTIDE SEQUENCE [LARGE SCALE GENOMIC DNA]</scope>
    <source>
        <strain evidence="4 5">ON-33</strain>
    </source>
</reference>
<dbReference type="InterPro" id="IPR023796">
    <property type="entry name" value="Serpin_dom"/>
</dbReference>
<dbReference type="InterPro" id="IPR036186">
    <property type="entry name" value="Serpin_sf"/>
</dbReference>
<name>A0ABR7WCR7_9ACTN</name>
<feature type="region of interest" description="Disordered" evidence="2">
    <location>
        <begin position="1"/>
        <end position="47"/>
    </location>
</feature>
<dbReference type="InterPro" id="IPR042178">
    <property type="entry name" value="Serpin_sf_1"/>
</dbReference>
<dbReference type="RefSeq" id="WP_190267212.1">
    <property type="nucleotide sequence ID" value="NZ_BAABAD010000004.1"/>
</dbReference>
<proteinExistence type="inferred from homology"/>
<dbReference type="SUPFAM" id="SSF56574">
    <property type="entry name" value="Serpins"/>
    <property type="match status" value="2"/>
</dbReference>
<dbReference type="Proteomes" id="UP000602395">
    <property type="component" value="Unassembled WGS sequence"/>
</dbReference>
<keyword evidence="5" id="KW-1185">Reference proteome</keyword>
<dbReference type="PANTHER" id="PTHR11461:SF211">
    <property type="entry name" value="GH10112P-RELATED"/>
    <property type="match status" value="1"/>
</dbReference>
<evidence type="ECO:0000256" key="1">
    <source>
        <dbReference type="RuleBase" id="RU000411"/>
    </source>
</evidence>
<dbReference type="Gene3D" id="2.30.39.10">
    <property type="entry name" value="Alpha-1-antitrypsin, domain 1"/>
    <property type="match status" value="1"/>
</dbReference>
<dbReference type="EMBL" id="JACWMS010000002">
    <property type="protein sequence ID" value="MBD1320591.1"/>
    <property type="molecule type" value="Genomic_DNA"/>
</dbReference>
<evidence type="ECO:0000259" key="3">
    <source>
        <dbReference type="SMART" id="SM00093"/>
    </source>
</evidence>
<dbReference type="Gene3D" id="3.30.497.10">
    <property type="entry name" value="Antithrombin, subunit I, domain 2"/>
    <property type="match status" value="1"/>
</dbReference>
<sequence length="602" mass="65779">MRNAHRQSLSDTIIEHGPELSHPSQALSEEARRDSAPSADSTHSPRISPVVAAVNTLTARWCASQSDDDYVVSGAGVWPLLALLASAADEPASTELAEAIERPSDSAQRDALELVDILRSGSSTNAAVGIWARNGIPLRDEWTSQLPEGVFGQLTEQAPLDQWAADQTDGLIRRFPLDVSPQSKLVMASALVTRVQWRTPFDSYQRKRHDDDGDAPEQHWLDRTTPEIKTAAVLDGGVTRVVVEGDGDVDVHLLVGALPAGDVLSAGLRELAGEAQVDLASDFVGDAPGLTVKEVQASTPENQLRLRLPAFDINSRHDLLDYTDLFGLQSVTNPATSHLPLLSAVPLYVSRGAQSVLARFYSGGFEAAAVSAFALMPTGAPSRDRYAIKVAEVSFERPFGFLAVHRPSRLAVVAGWVCSPFDQSTVCSEVDLPSNCKGGLSKAVIEELKTKGYNQSQIAAMFGVTRQAVSWHLKTYDAQLSPRQIVNKSWPWQTTSGHGKSVPCRRLRDHGEYMATSGKGMSADALKRLRSWWRKLDDENLVVEFDPNLPPLAGLSPHGGFAYRVRRSHDADLLIRVNEHTRLTEEGARIWCWPIDFPRKQS</sequence>
<dbReference type="InterPro" id="IPR042185">
    <property type="entry name" value="Serpin_sf_2"/>
</dbReference>
<dbReference type="SMART" id="SM00093">
    <property type="entry name" value="SERPIN"/>
    <property type="match status" value="1"/>
</dbReference>
<dbReference type="PANTHER" id="PTHR11461">
    <property type="entry name" value="SERINE PROTEASE INHIBITOR, SERPIN"/>
    <property type="match status" value="1"/>
</dbReference>